<name>A0AAV7L7Q0_PLEWA</name>
<accession>A0AAV7L7Q0</accession>
<evidence type="ECO:0000256" key="1">
    <source>
        <dbReference type="SAM" id="MobiDB-lite"/>
    </source>
</evidence>
<protein>
    <submittedName>
        <fullName evidence="2">Uncharacterized protein</fullName>
    </submittedName>
</protein>
<evidence type="ECO:0000313" key="3">
    <source>
        <dbReference type="Proteomes" id="UP001066276"/>
    </source>
</evidence>
<feature type="region of interest" description="Disordered" evidence="1">
    <location>
        <begin position="1"/>
        <end position="59"/>
    </location>
</feature>
<reference evidence="2" key="1">
    <citation type="journal article" date="2022" name="bioRxiv">
        <title>Sequencing and chromosome-scale assembly of the giantPleurodeles waltlgenome.</title>
        <authorList>
            <person name="Brown T."/>
            <person name="Elewa A."/>
            <person name="Iarovenko S."/>
            <person name="Subramanian E."/>
            <person name="Araus A.J."/>
            <person name="Petzold A."/>
            <person name="Susuki M."/>
            <person name="Suzuki K.-i.T."/>
            <person name="Hayashi T."/>
            <person name="Toyoda A."/>
            <person name="Oliveira C."/>
            <person name="Osipova E."/>
            <person name="Leigh N.D."/>
            <person name="Simon A."/>
            <person name="Yun M.H."/>
        </authorList>
    </citation>
    <scope>NUCLEOTIDE SEQUENCE</scope>
    <source>
        <strain evidence="2">20211129_DDA</strain>
        <tissue evidence="2">Liver</tissue>
    </source>
</reference>
<organism evidence="2 3">
    <name type="scientific">Pleurodeles waltl</name>
    <name type="common">Iberian ribbed newt</name>
    <dbReference type="NCBI Taxonomy" id="8319"/>
    <lineage>
        <taxon>Eukaryota</taxon>
        <taxon>Metazoa</taxon>
        <taxon>Chordata</taxon>
        <taxon>Craniata</taxon>
        <taxon>Vertebrata</taxon>
        <taxon>Euteleostomi</taxon>
        <taxon>Amphibia</taxon>
        <taxon>Batrachia</taxon>
        <taxon>Caudata</taxon>
        <taxon>Salamandroidea</taxon>
        <taxon>Salamandridae</taxon>
        <taxon>Pleurodelinae</taxon>
        <taxon>Pleurodeles</taxon>
    </lineage>
</organism>
<feature type="compositionally biased region" description="Low complexity" evidence="1">
    <location>
        <begin position="9"/>
        <end position="45"/>
    </location>
</feature>
<dbReference type="AlphaFoldDB" id="A0AAV7L7Q0"/>
<gene>
    <name evidence="2" type="ORF">NDU88_000828</name>
</gene>
<evidence type="ECO:0000313" key="2">
    <source>
        <dbReference type="EMBL" id="KAJ1087661.1"/>
    </source>
</evidence>
<comment type="caution">
    <text evidence="2">The sequence shown here is derived from an EMBL/GenBank/DDBJ whole genome shotgun (WGS) entry which is preliminary data.</text>
</comment>
<sequence>MEVHLGQGLRHSSSSPLPRSSARAPSAGTGVASAPPSPGAQSADGLPRGAKAQQGTVAWIPRFGRPRAAARSAVIRGFDGAAFQRAAPHTTYALGPLRLLPVSRSSGSRCPVRRDTGAPV</sequence>
<proteinExistence type="predicted"/>
<dbReference type="EMBL" id="JANPWB010000015">
    <property type="protein sequence ID" value="KAJ1087661.1"/>
    <property type="molecule type" value="Genomic_DNA"/>
</dbReference>
<keyword evidence="3" id="KW-1185">Reference proteome</keyword>
<dbReference type="Proteomes" id="UP001066276">
    <property type="component" value="Chromosome 11"/>
</dbReference>